<organism evidence="2">
    <name type="scientific">Setaria italica</name>
    <name type="common">Foxtail millet</name>
    <name type="synonym">Panicum italicum</name>
    <dbReference type="NCBI Taxonomy" id="4555"/>
    <lineage>
        <taxon>Eukaryota</taxon>
        <taxon>Viridiplantae</taxon>
        <taxon>Streptophyta</taxon>
        <taxon>Embryophyta</taxon>
        <taxon>Tracheophyta</taxon>
        <taxon>Spermatophyta</taxon>
        <taxon>Magnoliopsida</taxon>
        <taxon>Liliopsida</taxon>
        <taxon>Poales</taxon>
        <taxon>Poaceae</taxon>
        <taxon>PACMAD clade</taxon>
        <taxon>Panicoideae</taxon>
        <taxon>Panicodae</taxon>
        <taxon>Paniceae</taxon>
        <taxon>Cenchrinae</taxon>
        <taxon>Setaria</taxon>
    </lineage>
</organism>
<gene>
    <name evidence="2" type="ORF">SETIT_5G031900v2</name>
</gene>
<proteinExistence type="predicted"/>
<accession>A0A368R2L4</accession>
<feature type="region of interest" description="Disordered" evidence="1">
    <location>
        <begin position="83"/>
        <end position="181"/>
    </location>
</feature>
<name>A0A368R2L4_SETIT</name>
<reference evidence="2" key="1">
    <citation type="journal article" date="2012" name="Nat. Biotechnol.">
        <title>Reference genome sequence of the model plant Setaria.</title>
        <authorList>
            <person name="Bennetzen J.L."/>
            <person name="Schmutz J."/>
            <person name="Wang H."/>
            <person name="Percifield R."/>
            <person name="Hawkins J."/>
            <person name="Pontaroli A.C."/>
            <person name="Estep M."/>
            <person name="Feng L."/>
            <person name="Vaughn J.N."/>
            <person name="Grimwood J."/>
            <person name="Jenkins J."/>
            <person name="Barry K."/>
            <person name="Lindquist E."/>
            <person name="Hellsten U."/>
            <person name="Deshpande S."/>
            <person name="Wang X."/>
            <person name="Wu X."/>
            <person name="Mitros T."/>
            <person name="Triplett J."/>
            <person name="Yang X."/>
            <person name="Ye C.Y."/>
            <person name="Mauro-Herrera M."/>
            <person name="Wang L."/>
            <person name="Li P."/>
            <person name="Sharma M."/>
            <person name="Sharma R."/>
            <person name="Ronald P.C."/>
            <person name="Panaud O."/>
            <person name="Kellogg E.A."/>
            <person name="Brutnell T.P."/>
            <person name="Doust A.N."/>
            <person name="Tuskan G.A."/>
            <person name="Rokhsar D."/>
            <person name="Devos K.M."/>
        </authorList>
    </citation>
    <scope>NUCLEOTIDE SEQUENCE [LARGE SCALE GENOMIC DNA]</scope>
    <source>
        <strain evidence="2">Yugu1</strain>
    </source>
</reference>
<dbReference type="AlphaFoldDB" id="A0A368R2L4"/>
<feature type="compositionally biased region" description="Basic and acidic residues" evidence="1">
    <location>
        <begin position="94"/>
        <end position="111"/>
    </location>
</feature>
<evidence type="ECO:0000256" key="1">
    <source>
        <dbReference type="SAM" id="MobiDB-lite"/>
    </source>
</evidence>
<evidence type="ECO:0000313" key="2">
    <source>
        <dbReference type="EMBL" id="RCV23770.1"/>
    </source>
</evidence>
<sequence length="181" mass="20348">MGEENPGPKKQAPCDLLPRTQEYFFITVACHASAPNMAKASLEVTSFSHFSALNARRLDAEILHASTLPRLFKAARLTSLRSTNNYRNSSNNYQHREIIPRGGDRGRDPAGGHDPSAPPPPPTRSERKFTAVRQIWKTKQSNASDQQMRRREHPQPQRETTRILGTKTNRCRIQSAAHADP</sequence>
<protein>
    <submittedName>
        <fullName evidence="2">Uncharacterized protein</fullName>
    </submittedName>
</protein>
<reference evidence="2" key="2">
    <citation type="submission" date="2015-07" db="EMBL/GenBank/DDBJ databases">
        <authorList>
            <person name="Noorani M."/>
        </authorList>
    </citation>
    <scope>NUCLEOTIDE SEQUENCE</scope>
    <source>
        <strain evidence="2">Yugu1</strain>
    </source>
</reference>
<feature type="compositionally biased region" description="Polar residues" evidence="1">
    <location>
        <begin position="137"/>
        <end position="146"/>
    </location>
</feature>
<dbReference type="EMBL" id="CM003532">
    <property type="protein sequence ID" value="RCV23770.1"/>
    <property type="molecule type" value="Genomic_DNA"/>
</dbReference>
<feature type="compositionally biased region" description="Low complexity" evidence="1">
    <location>
        <begin position="83"/>
        <end position="93"/>
    </location>
</feature>
<feature type="compositionally biased region" description="Basic and acidic residues" evidence="1">
    <location>
        <begin position="147"/>
        <end position="161"/>
    </location>
</feature>